<dbReference type="InterPro" id="IPR048365">
    <property type="entry name" value="TNP-like_RNaseH_N"/>
</dbReference>
<dbReference type="Pfam" id="PF21787">
    <property type="entry name" value="TNP-like_RNaseH_N"/>
    <property type="match status" value="1"/>
</dbReference>
<gene>
    <name evidence="2" type="ORF">JTE90_003467</name>
</gene>
<comment type="caution">
    <text evidence="2">The sequence shown here is derived from an EMBL/GenBank/DDBJ whole genome shotgun (WGS) entry which is preliminary data.</text>
</comment>
<proteinExistence type="predicted"/>
<organism evidence="2 3">
    <name type="scientific">Oedothorax gibbosus</name>
    <dbReference type="NCBI Taxonomy" id="931172"/>
    <lineage>
        <taxon>Eukaryota</taxon>
        <taxon>Metazoa</taxon>
        <taxon>Ecdysozoa</taxon>
        <taxon>Arthropoda</taxon>
        <taxon>Chelicerata</taxon>
        <taxon>Arachnida</taxon>
        <taxon>Araneae</taxon>
        <taxon>Araneomorphae</taxon>
        <taxon>Entelegynae</taxon>
        <taxon>Araneoidea</taxon>
        <taxon>Linyphiidae</taxon>
        <taxon>Erigoninae</taxon>
        <taxon>Oedothorax</taxon>
    </lineage>
</organism>
<dbReference type="Proteomes" id="UP000827092">
    <property type="component" value="Unassembled WGS sequence"/>
</dbReference>
<evidence type="ECO:0000313" key="3">
    <source>
        <dbReference type="Proteomes" id="UP000827092"/>
    </source>
</evidence>
<dbReference type="EMBL" id="JAFNEN010000670">
    <property type="protein sequence ID" value="KAG8178745.1"/>
    <property type="molecule type" value="Genomic_DNA"/>
</dbReference>
<keyword evidence="3" id="KW-1185">Reference proteome</keyword>
<feature type="domain" description="Transposable element P transposase-like RNase H" evidence="1">
    <location>
        <begin position="51"/>
        <end position="104"/>
    </location>
</feature>
<name>A0AAV6U590_9ARAC</name>
<evidence type="ECO:0000259" key="1">
    <source>
        <dbReference type="Pfam" id="PF21787"/>
    </source>
</evidence>
<dbReference type="AlphaFoldDB" id="A0AAV6U590"/>
<evidence type="ECO:0000313" key="2">
    <source>
        <dbReference type="EMBL" id="KAG8178745.1"/>
    </source>
</evidence>
<sequence length="108" mass="12559">MAYSREWLLECILMKMKSPRLYQHIRINKILALPGKTCLKKSLQHFKSGFGFNKKVFSVLKEKTDSLENSEKHGNLLFDELKLSENLKMDSNGVVQGYVNYGPRSYTR</sequence>
<accession>A0AAV6U590</accession>
<reference evidence="2 3" key="1">
    <citation type="journal article" date="2022" name="Nat. Ecol. Evol.">
        <title>A masculinizing supergene underlies an exaggerated male reproductive morph in a spider.</title>
        <authorList>
            <person name="Hendrickx F."/>
            <person name="De Corte Z."/>
            <person name="Sonet G."/>
            <person name="Van Belleghem S.M."/>
            <person name="Kostlbacher S."/>
            <person name="Vangestel C."/>
        </authorList>
    </citation>
    <scope>NUCLEOTIDE SEQUENCE [LARGE SCALE GENOMIC DNA]</scope>
    <source>
        <strain evidence="2">W744_W776</strain>
    </source>
</reference>
<protein>
    <recommendedName>
        <fullName evidence="1">Transposable element P transposase-like RNase H domain-containing protein</fullName>
    </recommendedName>
</protein>